<evidence type="ECO:0000256" key="6">
    <source>
        <dbReference type="SAM" id="MobiDB-lite"/>
    </source>
</evidence>
<dbReference type="SUPFAM" id="SSF56112">
    <property type="entry name" value="Protein kinase-like (PK-like)"/>
    <property type="match status" value="1"/>
</dbReference>
<protein>
    <recommendedName>
        <fullName evidence="1">non-specific serine/threonine protein kinase</fullName>
        <ecNumber evidence="1">2.7.11.1</ecNumber>
    </recommendedName>
</protein>
<proteinExistence type="predicted"/>
<evidence type="ECO:0000313" key="10">
    <source>
        <dbReference type="Proteomes" id="UP000429607"/>
    </source>
</evidence>
<dbReference type="InterPro" id="IPR050517">
    <property type="entry name" value="DDR_Repair_Kinase"/>
</dbReference>
<name>A0A6A3NYV7_9STRA</name>
<feature type="compositionally biased region" description="Polar residues" evidence="6">
    <location>
        <begin position="1482"/>
        <end position="1507"/>
    </location>
</feature>
<evidence type="ECO:0000256" key="5">
    <source>
        <dbReference type="ARBA" id="ARBA00022840"/>
    </source>
</evidence>
<dbReference type="PROSITE" id="PS51190">
    <property type="entry name" value="FATC"/>
    <property type="match status" value="1"/>
</dbReference>
<dbReference type="EC" id="2.7.11.1" evidence="1"/>
<evidence type="ECO:0000313" key="9">
    <source>
        <dbReference type="EMBL" id="KAE9046228.1"/>
    </source>
</evidence>
<dbReference type="PROSITE" id="PS00916">
    <property type="entry name" value="PI3_4_KINASE_2"/>
    <property type="match status" value="1"/>
</dbReference>
<dbReference type="Gene3D" id="3.30.1010.10">
    <property type="entry name" value="Phosphatidylinositol 3-kinase Catalytic Subunit, Chain A, domain 4"/>
    <property type="match status" value="1"/>
</dbReference>
<dbReference type="Pfam" id="PF02260">
    <property type="entry name" value="FATC"/>
    <property type="match status" value="1"/>
</dbReference>
<dbReference type="SMART" id="SM00146">
    <property type="entry name" value="PI3Kc"/>
    <property type="match status" value="1"/>
</dbReference>
<dbReference type="InterPro" id="IPR036940">
    <property type="entry name" value="PI3/4_kinase_cat_sf"/>
</dbReference>
<feature type="compositionally biased region" description="Polar residues" evidence="6">
    <location>
        <begin position="1277"/>
        <end position="1289"/>
    </location>
</feature>
<evidence type="ECO:0000256" key="2">
    <source>
        <dbReference type="ARBA" id="ARBA00022679"/>
    </source>
</evidence>
<organism evidence="9 10">
    <name type="scientific">Phytophthora rubi</name>
    <dbReference type="NCBI Taxonomy" id="129364"/>
    <lineage>
        <taxon>Eukaryota</taxon>
        <taxon>Sar</taxon>
        <taxon>Stramenopiles</taxon>
        <taxon>Oomycota</taxon>
        <taxon>Peronosporomycetes</taxon>
        <taxon>Peronosporales</taxon>
        <taxon>Peronosporaceae</taxon>
        <taxon>Phytophthora</taxon>
    </lineage>
</organism>
<dbReference type="GO" id="GO:0005634">
    <property type="term" value="C:nucleus"/>
    <property type="evidence" value="ECO:0007669"/>
    <property type="project" value="TreeGrafter"/>
</dbReference>
<gene>
    <name evidence="9" type="ORF">PR001_g4645</name>
</gene>
<dbReference type="InterPro" id="IPR018936">
    <property type="entry name" value="PI3/4_kinase_CS"/>
</dbReference>
<dbReference type="EMBL" id="QXFV01000194">
    <property type="protein sequence ID" value="KAE9046228.1"/>
    <property type="molecule type" value="Genomic_DNA"/>
</dbReference>
<dbReference type="GO" id="GO:0004674">
    <property type="term" value="F:protein serine/threonine kinase activity"/>
    <property type="evidence" value="ECO:0007669"/>
    <property type="project" value="UniProtKB-EC"/>
</dbReference>
<dbReference type="Proteomes" id="UP000429607">
    <property type="component" value="Unassembled WGS sequence"/>
</dbReference>
<keyword evidence="2" id="KW-0808">Transferase</keyword>
<dbReference type="InterPro" id="IPR011009">
    <property type="entry name" value="Kinase-like_dom_sf"/>
</dbReference>
<feature type="compositionally biased region" description="Acidic residues" evidence="6">
    <location>
        <begin position="1460"/>
        <end position="1473"/>
    </location>
</feature>
<keyword evidence="3" id="KW-0547">Nucleotide-binding</keyword>
<keyword evidence="4" id="KW-0418">Kinase</keyword>
<dbReference type="Gene3D" id="1.10.1070.11">
    <property type="entry name" value="Phosphatidylinositol 3-/4-kinase, catalytic domain"/>
    <property type="match status" value="1"/>
</dbReference>
<keyword evidence="5" id="KW-0067">ATP-binding</keyword>
<feature type="region of interest" description="Disordered" evidence="6">
    <location>
        <begin position="1457"/>
        <end position="1510"/>
    </location>
</feature>
<dbReference type="SMART" id="SM01343">
    <property type="entry name" value="FATC"/>
    <property type="match status" value="1"/>
</dbReference>
<feature type="domain" description="FATC" evidence="8">
    <location>
        <begin position="1539"/>
        <end position="1571"/>
    </location>
</feature>
<evidence type="ECO:0000259" key="7">
    <source>
        <dbReference type="PROSITE" id="PS50290"/>
    </source>
</evidence>
<comment type="caution">
    <text evidence="9">The sequence shown here is derived from an EMBL/GenBank/DDBJ whole genome shotgun (WGS) entry which is preliminary data.</text>
</comment>
<dbReference type="PANTHER" id="PTHR11139">
    <property type="entry name" value="ATAXIA TELANGIECTASIA MUTATED ATM -RELATED"/>
    <property type="match status" value="1"/>
</dbReference>
<reference evidence="9 10" key="1">
    <citation type="submission" date="2018-09" db="EMBL/GenBank/DDBJ databases">
        <title>Genomic investigation of the strawberry pathogen Phytophthora fragariae indicates pathogenicity is determined by transcriptional variation in three key races.</title>
        <authorList>
            <person name="Adams T.M."/>
            <person name="Armitage A.D."/>
            <person name="Sobczyk M.K."/>
            <person name="Bates H.J."/>
            <person name="Dunwell J.M."/>
            <person name="Nellist C.F."/>
            <person name="Harrison R.J."/>
        </authorList>
    </citation>
    <scope>NUCLEOTIDE SEQUENCE [LARGE SCALE GENOMIC DNA]</scope>
    <source>
        <strain evidence="9 10">SCRP249</strain>
    </source>
</reference>
<evidence type="ECO:0000256" key="4">
    <source>
        <dbReference type="ARBA" id="ARBA00022777"/>
    </source>
</evidence>
<dbReference type="GO" id="GO:0005524">
    <property type="term" value="F:ATP binding"/>
    <property type="evidence" value="ECO:0007669"/>
    <property type="project" value="UniProtKB-KW"/>
</dbReference>
<evidence type="ECO:0000256" key="3">
    <source>
        <dbReference type="ARBA" id="ARBA00022741"/>
    </source>
</evidence>
<dbReference type="InterPro" id="IPR000403">
    <property type="entry name" value="PI3/4_kinase_cat_dom"/>
</dbReference>
<feature type="region of interest" description="Disordered" evidence="6">
    <location>
        <begin position="1276"/>
        <end position="1298"/>
    </location>
</feature>
<dbReference type="InterPro" id="IPR003152">
    <property type="entry name" value="FATC_dom"/>
</dbReference>
<dbReference type="Pfam" id="PF00454">
    <property type="entry name" value="PI3_PI4_kinase"/>
    <property type="match status" value="1"/>
</dbReference>
<sequence>MASISGQLVLTNMPGAFSGKDANQMEPITIHRVDSSVAILRTKTKPKSLELIGSDGKIYKYLLKAREDLRLDERIMQFLRVTNEFLGADGAAASRDLSAESYNVIPLSRNAGLIQMVPDVVPLFQVYTSRNEQLANAGRAPQDLTASSSSAQQQPPLPTAQFYAKLKQHGIANVSPNHRAQWPVPVLKQVYQELVAQRPRNVLQQEILLRSEDLRESWVKNARLSKSVAVMSVLGYIVGLGDRHLDNILLCVNSGDIVHIDHNVCFDKGRRLKVPEVVPFRLTPMLQDALGFTGVEGRFRVAFETTLRVVRSDDVREALLTLFEAFVYSPLVDWIADDKRQGRSGDLKARLEVNVNLSLFLSRAEERRQDTISFGRQYEQLADIFSRLFNGASVSFVALLEQRKHLVTLASEEQELLKAVVSGEAELTTYQATEQAKQAEVEMATNQAKEIVGKLTTFANECWGRHQQIEVWRQESVNFGETGPEARIHAVVMAAESASFQKVHATISGVLERSRFADQQTEMLAVLEPKCRSVDTDVARLRLEIERLAGCLVPYLSAYSDWRKELDAYLDIDLKVAGKDVYFTWWSRCTQCLHGLEGGRTEESVDTTAACTAPSDESIAESNMVLKRLNGLRPDGEFYSEEPSISSGLKNSSFLRIDKLLQDIWMSLSAIKLSNAQGQRLLKLAGASWMIKTMDKLNGASSPMPSKATTLSTALKENQMFQFVVAVSHASMTLLDLVSTPKGSMKRLRANELMVGGYQTQREANQEANEGLRLFVEILQAMELFTMSFKEEIVLNLHRRGIDEGLEEELLDMIQGKIATAAGVLEVIDAIISPTTTDGDLILKTSLSHHQATLNMFAAAVDVIQKTSSYVDALRRTAVVGDERAKDIKNSARSNWIQLTLILIRRLTVDCETEEGVTELWSAHVRSFISDCQVELLQCQFSSIISHDWKFGFTALAGDIDKSDGVGLGSFMKQWDVFFSTHLADILPSTSINLPNGTPESQTGEVCNSVMDLMNACETWWSRRWRGTQSQSWVEKISSLRNRHERRIRYATWLATQPMHQTQLAEVPNLTRIQLLTVLSSQVPYLNALLTQQATIEASVLELAQQLDYFASSLHVDDTSNDEHSASESLHACVQNCYSKLTALFEYGRALADLVQGISVIETSTGEHLPETGKIELEVDAVGRSVLQSASKSTLDPHASNKALHEINARVKALEDELKHRQASYAALVSRKRAAEIEFLGVCVENKDAVMETAQTLSKRVKEMRLLLKRFDKFKTPSKQNQAPSSMGSDNLGRPRQLQSEERATTGFCFMENDRLVKILLRSIRSVDHLQLLESVLEKHGETCTSLREAVTQLDQVLREYDAKADALLTASDHNPQDPSRASLLLQLTIDLIEALRVVEPPSGPARPVTADDTSTSLLVVARDLVRGCVKLFFEATEMADRLSSAEDEISRASGIASLPEDEAAEEQVESADDSAPLALESENSVTLPVSGDSGSSAHDTTASTPRSVEKKSQYGLQVLKRIEEKLSGTVTEMAQAPPVLTVEQQATWLIDEATKTDNLCVMYEGWTPWI</sequence>
<accession>A0A6A3NYV7</accession>
<evidence type="ECO:0000256" key="1">
    <source>
        <dbReference type="ARBA" id="ARBA00012513"/>
    </source>
</evidence>
<dbReference type="PANTHER" id="PTHR11139:SF71">
    <property type="entry name" value="SERINE_THREONINE-PROTEIN KINASE SMG1"/>
    <property type="match status" value="1"/>
</dbReference>
<feature type="domain" description="PI3K/PI4K catalytic" evidence="7">
    <location>
        <begin position="33"/>
        <end position="376"/>
    </location>
</feature>
<evidence type="ECO:0000259" key="8">
    <source>
        <dbReference type="PROSITE" id="PS51190"/>
    </source>
</evidence>
<dbReference type="GO" id="GO:0000184">
    <property type="term" value="P:nuclear-transcribed mRNA catabolic process, nonsense-mediated decay"/>
    <property type="evidence" value="ECO:0007669"/>
    <property type="project" value="TreeGrafter"/>
</dbReference>
<dbReference type="PROSITE" id="PS50290">
    <property type="entry name" value="PI3_4_KINASE_3"/>
    <property type="match status" value="1"/>
</dbReference>